<reference evidence="4" key="1">
    <citation type="submission" date="2021-02" db="EMBL/GenBank/DDBJ databases">
        <authorList>
            <person name="Dougan E. K."/>
            <person name="Rhodes N."/>
            <person name="Thang M."/>
            <person name="Chan C."/>
        </authorList>
    </citation>
    <scope>NUCLEOTIDE SEQUENCE</scope>
</reference>
<dbReference type="EMBL" id="CAJNNW010025088">
    <property type="protein sequence ID" value="CAE8675533.1"/>
    <property type="molecule type" value="Genomic_DNA"/>
</dbReference>
<dbReference type="PRINTS" id="PR00081">
    <property type="entry name" value="GDHRDH"/>
</dbReference>
<dbReference type="OrthoDB" id="191139at2759"/>
<sequence>MALLSCSVVLAVGLAALVAVPFARFFETPLVDAAIGTHPLAPSLSGKLILITGGTSGVGLEVAKSLASRGAEVFVTGRSVQRAQATAPPGGTGLALDLADLSAVRSFASDLLVSLGSRSLDVLILNAGMVYGPGFRGPYRTQAGLDTLMATNHLGHFLLVQLLRPLLERSATRVVIVSSTTHWLASGPSAVPANGWPVIAADGDTAPPVAAFVHYGSTKLQNILFAYRLNRELAVSGGSVVLCTPGMVATSIGVEDRDSSKSLMDMVPLAKTAADGAAVLETAVGVASSLVQDRMLTPYWLWEGVGAVLPVRARGIFHDVVQEKLMQRLTWGIRAHQTSDETYNLSLQDALWNWSEGVLAGRSA</sequence>
<evidence type="ECO:0000256" key="3">
    <source>
        <dbReference type="SAM" id="SignalP"/>
    </source>
</evidence>
<comment type="similarity">
    <text evidence="1">Belongs to the short-chain dehydrogenases/reductases (SDR) family.</text>
</comment>
<proteinExistence type="inferred from homology"/>
<keyword evidence="2" id="KW-0560">Oxidoreductase</keyword>
<dbReference type="AlphaFoldDB" id="A0A813DML1"/>
<dbReference type="Pfam" id="PF00106">
    <property type="entry name" value="adh_short"/>
    <property type="match status" value="1"/>
</dbReference>
<dbReference type="Gene3D" id="3.40.50.720">
    <property type="entry name" value="NAD(P)-binding Rossmann-like Domain"/>
    <property type="match status" value="1"/>
</dbReference>
<evidence type="ECO:0000313" key="5">
    <source>
        <dbReference type="EMBL" id="CAE8675533.1"/>
    </source>
</evidence>
<evidence type="ECO:0008006" key="8">
    <source>
        <dbReference type="Google" id="ProtNLM"/>
    </source>
</evidence>
<evidence type="ECO:0000313" key="6">
    <source>
        <dbReference type="EMBL" id="CAE8694595.1"/>
    </source>
</evidence>
<protein>
    <recommendedName>
        <fullName evidence="8">Protochlorophyllide reductase</fullName>
    </recommendedName>
</protein>
<evidence type="ECO:0000256" key="2">
    <source>
        <dbReference type="ARBA" id="ARBA00023002"/>
    </source>
</evidence>
<gene>
    <name evidence="4" type="ORF">PGLA1383_LOCUS5719</name>
    <name evidence="5" type="ORF">PGLA2088_LOCUS19429</name>
    <name evidence="6" type="ORF">PGLA2088_LOCUS28933</name>
</gene>
<keyword evidence="3" id="KW-0732">Signal</keyword>
<dbReference type="PANTHER" id="PTHR24320:SF148">
    <property type="entry name" value="NAD(P)-BINDING ROSSMANN-FOLD SUPERFAMILY PROTEIN"/>
    <property type="match status" value="1"/>
</dbReference>
<name>A0A813DML1_POLGL</name>
<organism evidence="4 7">
    <name type="scientific">Polarella glacialis</name>
    <name type="common">Dinoflagellate</name>
    <dbReference type="NCBI Taxonomy" id="89957"/>
    <lineage>
        <taxon>Eukaryota</taxon>
        <taxon>Sar</taxon>
        <taxon>Alveolata</taxon>
        <taxon>Dinophyceae</taxon>
        <taxon>Suessiales</taxon>
        <taxon>Suessiaceae</taxon>
        <taxon>Polarella</taxon>
    </lineage>
</organism>
<evidence type="ECO:0000313" key="4">
    <source>
        <dbReference type="EMBL" id="CAE8586873.1"/>
    </source>
</evidence>
<dbReference type="InterPro" id="IPR036291">
    <property type="entry name" value="NAD(P)-bd_dom_sf"/>
</dbReference>
<evidence type="ECO:0000313" key="7">
    <source>
        <dbReference type="Proteomes" id="UP000654075"/>
    </source>
</evidence>
<dbReference type="PANTHER" id="PTHR24320">
    <property type="entry name" value="RETINOL DEHYDROGENASE"/>
    <property type="match status" value="1"/>
</dbReference>
<dbReference type="Proteomes" id="UP000654075">
    <property type="component" value="Unassembled WGS sequence"/>
</dbReference>
<dbReference type="EMBL" id="CAJNNV010002256">
    <property type="protein sequence ID" value="CAE8586873.1"/>
    <property type="molecule type" value="Genomic_DNA"/>
</dbReference>
<dbReference type="InterPro" id="IPR002347">
    <property type="entry name" value="SDR_fam"/>
</dbReference>
<dbReference type="SUPFAM" id="SSF51735">
    <property type="entry name" value="NAD(P)-binding Rossmann-fold domains"/>
    <property type="match status" value="1"/>
</dbReference>
<feature type="signal peptide" evidence="3">
    <location>
        <begin position="1"/>
        <end position="25"/>
    </location>
</feature>
<feature type="chain" id="PRO_5036221854" description="Protochlorophyllide reductase" evidence="3">
    <location>
        <begin position="26"/>
        <end position="364"/>
    </location>
</feature>
<comment type="caution">
    <text evidence="4">The sequence shown here is derived from an EMBL/GenBank/DDBJ whole genome shotgun (WGS) entry which is preliminary data.</text>
</comment>
<dbReference type="GO" id="GO:0016491">
    <property type="term" value="F:oxidoreductase activity"/>
    <property type="evidence" value="ECO:0007669"/>
    <property type="project" value="UniProtKB-KW"/>
</dbReference>
<dbReference type="EMBL" id="CAJNNW010028089">
    <property type="protein sequence ID" value="CAE8694595.1"/>
    <property type="molecule type" value="Genomic_DNA"/>
</dbReference>
<dbReference type="Proteomes" id="UP000626109">
    <property type="component" value="Unassembled WGS sequence"/>
</dbReference>
<accession>A0A813DML1</accession>
<evidence type="ECO:0000256" key="1">
    <source>
        <dbReference type="ARBA" id="ARBA00006484"/>
    </source>
</evidence>
<keyword evidence="7" id="KW-1185">Reference proteome</keyword>